<dbReference type="OrthoDB" id="943692at2"/>
<comment type="cofactor">
    <cofactor evidence="13">
        <name>Mg(2+)</name>
        <dbReference type="ChEBI" id="CHEBI:18420"/>
    </cofactor>
</comment>
<dbReference type="GO" id="GO:0032259">
    <property type="term" value="P:methylation"/>
    <property type="evidence" value="ECO:0007669"/>
    <property type="project" value="UniProtKB-KW"/>
</dbReference>
<keyword evidence="14" id="KW-0489">Methyltransferase</keyword>
<evidence type="ECO:0000256" key="10">
    <source>
        <dbReference type="ARBA" id="ARBA00030169"/>
    </source>
</evidence>
<proteinExistence type="inferred from homology"/>
<organism evidence="14 15">
    <name type="scientific">Pseudonocardia cypriaca</name>
    <dbReference type="NCBI Taxonomy" id="882449"/>
    <lineage>
        <taxon>Bacteria</taxon>
        <taxon>Bacillati</taxon>
        <taxon>Actinomycetota</taxon>
        <taxon>Actinomycetes</taxon>
        <taxon>Pseudonocardiales</taxon>
        <taxon>Pseudonocardiaceae</taxon>
        <taxon>Pseudonocardia</taxon>
    </lineage>
</organism>
<dbReference type="EC" id="4.1.3.17" evidence="5"/>
<evidence type="ECO:0000256" key="12">
    <source>
        <dbReference type="ARBA" id="ARBA00047973"/>
    </source>
</evidence>
<evidence type="ECO:0000256" key="13">
    <source>
        <dbReference type="PIRSR" id="PIRSR605493-1"/>
    </source>
</evidence>
<evidence type="ECO:0000256" key="2">
    <source>
        <dbReference type="ARBA" id="ARBA00001968"/>
    </source>
</evidence>
<keyword evidence="15" id="KW-1185">Reference proteome</keyword>
<dbReference type="InterPro" id="IPR036704">
    <property type="entry name" value="RraA/RraA-like_sf"/>
</dbReference>
<evidence type="ECO:0000256" key="6">
    <source>
        <dbReference type="ARBA" id="ARBA00012947"/>
    </source>
</evidence>
<evidence type="ECO:0000256" key="9">
    <source>
        <dbReference type="ARBA" id="ARBA00029596"/>
    </source>
</evidence>
<evidence type="ECO:0000256" key="7">
    <source>
        <dbReference type="ARBA" id="ARBA00016549"/>
    </source>
</evidence>
<dbReference type="GO" id="GO:0008168">
    <property type="term" value="F:methyltransferase activity"/>
    <property type="evidence" value="ECO:0007669"/>
    <property type="project" value="UniProtKB-KW"/>
</dbReference>
<dbReference type="SUPFAM" id="SSF89562">
    <property type="entry name" value="RraA-like"/>
    <property type="match status" value="1"/>
</dbReference>
<feature type="binding site" evidence="13">
    <location>
        <position position="126"/>
    </location>
    <ligand>
        <name>Mg(2+)</name>
        <dbReference type="ChEBI" id="CHEBI:18420"/>
    </ligand>
</feature>
<dbReference type="GO" id="GO:0008948">
    <property type="term" value="F:oxaloacetate decarboxylase activity"/>
    <property type="evidence" value="ECO:0007669"/>
    <property type="project" value="UniProtKB-EC"/>
</dbReference>
<evidence type="ECO:0000256" key="4">
    <source>
        <dbReference type="ARBA" id="ARBA00011233"/>
    </source>
</evidence>
<dbReference type="Proteomes" id="UP000319818">
    <property type="component" value="Unassembled WGS sequence"/>
</dbReference>
<evidence type="ECO:0000256" key="11">
    <source>
        <dbReference type="ARBA" id="ARBA00032305"/>
    </source>
</evidence>
<gene>
    <name evidence="14" type="ORF">FB388_1599</name>
</gene>
<dbReference type="RefSeq" id="WP_142098970.1">
    <property type="nucleotide sequence ID" value="NZ_VFPH01000001.1"/>
</dbReference>
<keyword evidence="14" id="KW-0808">Transferase</keyword>
<evidence type="ECO:0000313" key="14">
    <source>
        <dbReference type="EMBL" id="TQM44237.1"/>
    </source>
</evidence>
<dbReference type="CDD" id="cd16841">
    <property type="entry name" value="RraA_family"/>
    <property type="match status" value="1"/>
</dbReference>
<dbReference type="Gene3D" id="3.50.30.40">
    <property type="entry name" value="Ribonuclease E inhibitor RraA/RraA-like"/>
    <property type="match status" value="1"/>
</dbReference>
<dbReference type="AlphaFoldDB" id="A0A543GDV7"/>
<dbReference type="GO" id="GO:0046872">
    <property type="term" value="F:metal ion binding"/>
    <property type="evidence" value="ECO:0007669"/>
    <property type="project" value="UniProtKB-KW"/>
</dbReference>
<evidence type="ECO:0000256" key="1">
    <source>
        <dbReference type="ARBA" id="ARBA00001342"/>
    </source>
</evidence>
<dbReference type="Pfam" id="PF03737">
    <property type="entry name" value="RraA-like"/>
    <property type="match status" value="1"/>
</dbReference>
<evidence type="ECO:0000313" key="15">
    <source>
        <dbReference type="Proteomes" id="UP000319818"/>
    </source>
</evidence>
<comment type="function">
    <text evidence="8">Catalyzes the aldol cleavage of 4-hydroxy-4-methyl-2-oxoglutarate (HMG) into 2 molecules of pyruvate. Also contains a secondary oxaloacetate (OAA) decarboxylase activity due to the common pyruvate enolate transition state formed following C-C bond cleavage in the retro-aldol and decarboxylation reactions.</text>
</comment>
<protein>
    <recommendedName>
        <fullName evidence="7">Putative 4-hydroxy-4-methyl-2-oxoglutarate aldolase</fullName>
        <ecNumber evidence="6">4.1.1.112</ecNumber>
        <ecNumber evidence="5">4.1.3.17</ecNumber>
    </recommendedName>
    <alternativeName>
        <fullName evidence="11">Oxaloacetate decarboxylase</fullName>
    </alternativeName>
    <alternativeName>
        <fullName evidence="9">Regulator of ribonuclease activity homolog</fullName>
    </alternativeName>
    <alternativeName>
        <fullName evidence="10">RraA-like protein</fullName>
    </alternativeName>
</protein>
<feature type="binding site" evidence="13">
    <location>
        <begin position="103"/>
        <end position="106"/>
    </location>
    <ligand>
        <name>substrate</name>
    </ligand>
</feature>
<comment type="caution">
    <text evidence="14">The sequence shown here is derived from an EMBL/GenBank/DDBJ whole genome shotgun (WGS) entry which is preliminary data.</text>
</comment>
<dbReference type="PANTHER" id="PTHR33254">
    <property type="entry name" value="4-HYDROXY-4-METHYL-2-OXOGLUTARATE ALDOLASE 3-RELATED"/>
    <property type="match status" value="1"/>
</dbReference>
<dbReference type="EMBL" id="VFPH01000001">
    <property type="protein sequence ID" value="TQM44237.1"/>
    <property type="molecule type" value="Genomic_DNA"/>
</dbReference>
<accession>A0A543GDV7</accession>
<name>A0A543GDV7_9PSEU</name>
<sequence length="230" mass="24761">MTSELEPSVLEALKRYDSPTLANAIELFDVRPRDEGYMGHEVRCLFPDLGVMVGYAATTTMRARGRGAADPEPLTKHVQQVAGPRIVVVQDVDDQPAHGALWGEVMATTFTALGCLGTVTDGSVRDLDEARAIGFHFFAPAVTVSHGYARVEDVGGPVTVGGLTVSPGDLLHADKHGVLLIPAEIAAELPAASDRVIAAEQEYIRWVRSEEFDPDLLAERRAKMKAAFTP</sequence>
<evidence type="ECO:0000256" key="3">
    <source>
        <dbReference type="ARBA" id="ARBA00008621"/>
    </source>
</evidence>
<dbReference type="PANTHER" id="PTHR33254:SF4">
    <property type="entry name" value="4-HYDROXY-4-METHYL-2-OXOGLUTARATE ALDOLASE 3-RELATED"/>
    <property type="match status" value="1"/>
</dbReference>
<comment type="similarity">
    <text evidence="3">Belongs to the class II aldolase/RraA-like family.</text>
</comment>
<dbReference type="InterPro" id="IPR005493">
    <property type="entry name" value="RraA/RraA-like"/>
</dbReference>
<comment type="catalytic activity">
    <reaction evidence="1">
        <text>4-hydroxy-4-methyl-2-oxoglutarate = 2 pyruvate</text>
        <dbReference type="Rhea" id="RHEA:22748"/>
        <dbReference type="ChEBI" id="CHEBI:15361"/>
        <dbReference type="ChEBI" id="CHEBI:58276"/>
        <dbReference type="EC" id="4.1.3.17"/>
    </reaction>
</comment>
<comment type="subunit">
    <text evidence="4">Homotrimer.</text>
</comment>
<keyword evidence="13" id="KW-0479">Metal-binding</keyword>
<dbReference type="GO" id="GO:0047443">
    <property type="term" value="F:4-hydroxy-4-methyl-2-oxoglutarate aldolase activity"/>
    <property type="evidence" value="ECO:0007669"/>
    <property type="project" value="UniProtKB-EC"/>
</dbReference>
<feature type="binding site" evidence="13">
    <location>
        <position position="125"/>
    </location>
    <ligand>
        <name>substrate</name>
    </ligand>
</feature>
<keyword evidence="13" id="KW-0460">Magnesium</keyword>
<dbReference type="EC" id="4.1.1.112" evidence="6"/>
<comment type="cofactor">
    <cofactor evidence="2">
        <name>a divalent metal cation</name>
        <dbReference type="ChEBI" id="CHEBI:60240"/>
    </cofactor>
</comment>
<comment type="catalytic activity">
    <reaction evidence="12">
        <text>oxaloacetate + H(+) = pyruvate + CO2</text>
        <dbReference type="Rhea" id="RHEA:15641"/>
        <dbReference type="ChEBI" id="CHEBI:15361"/>
        <dbReference type="ChEBI" id="CHEBI:15378"/>
        <dbReference type="ChEBI" id="CHEBI:16452"/>
        <dbReference type="ChEBI" id="CHEBI:16526"/>
        <dbReference type="EC" id="4.1.1.112"/>
    </reaction>
</comment>
<evidence type="ECO:0000256" key="8">
    <source>
        <dbReference type="ARBA" id="ARBA00025046"/>
    </source>
</evidence>
<reference evidence="14 15" key="1">
    <citation type="submission" date="2019-06" db="EMBL/GenBank/DDBJ databases">
        <title>Sequencing the genomes of 1000 actinobacteria strains.</title>
        <authorList>
            <person name="Klenk H.-P."/>
        </authorList>
    </citation>
    <scope>NUCLEOTIDE SEQUENCE [LARGE SCALE GENOMIC DNA]</scope>
    <source>
        <strain evidence="14 15">DSM 45511</strain>
    </source>
</reference>
<evidence type="ECO:0000256" key="5">
    <source>
        <dbReference type="ARBA" id="ARBA00012213"/>
    </source>
</evidence>